<evidence type="ECO:0000256" key="4">
    <source>
        <dbReference type="ARBA" id="ARBA00023163"/>
    </source>
</evidence>
<accession>A0A851GGK7</accession>
<keyword evidence="1 5" id="KW-0806">Transcription termination</keyword>
<sequence length="189" mass="21711">MPAFPEARKQWFVVHVLSGQEQKVRDRIQRQVEAEEMGDLIFEVLVPQERVEENRKGKKIETKRKFFPGYIIVNMKLFQEDGSLVDRSWYFIKEMDGVIGFAGTKDKPLPMRQREVDGMLNQIKEREESIRPAISFEIGDTVSVNDGPFEGQTGVIEEIDHDTGKLLVSVTIFGRATPVELEAWQVEKG</sequence>
<dbReference type="Proteomes" id="UP000557872">
    <property type="component" value="Unassembled WGS sequence"/>
</dbReference>
<protein>
    <recommendedName>
        <fullName evidence="5 6">Transcription termination/antitermination protein NusG</fullName>
    </recommendedName>
</protein>
<evidence type="ECO:0000256" key="3">
    <source>
        <dbReference type="ARBA" id="ARBA00023015"/>
    </source>
</evidence>
<dbReference type="InterPro" id="IPR001062">
    <property type="entry name" value="Transcrpt_antiterm_NusG"/>
</dbReference>
<dbReference type="SUPFAM" id="SSF50104">
    <property type="entry name" value="Translation proteins SH3-like domain"/>
    <property type="match status" value="1"/>
</dbReference>
<proteinExistence type="inferred from homology"/>
<name>A0A851GGK7_9BACT</name>
<feature type="domain" description="KOW" evidence="9">
    <location>
        <begin position="135"/>
        <end position="162"/>
    </location>
</feature>
<comment type="similarity">
    <text evidence="5 7">Belongs to the NusG family.</text>
</comment>
<evidence type="ECO:0000256" key="6">
    <source>
        <dbReference type="NCBIfam" id="TIGR00922"/>
    </source>
</evidence>
<dbReference type="GO" id="GO:0006354">
    <property type="term" value="P:DNA-templated transcription elongation"/>
    <property type="evidence" value="ECO:0007669"/>
    <property type="project" value="UniProtKB-UniRule"/>
</dbReference>
<organism evidence="10 11">
    <name type="scientific">Oceaniferula marina</name>
    <dbReference type="NCBI Taxonomy" id="2748318"/>
    <lineage>
        <taxon>Bacteria</taxon>
        <taxon>Pseudomonadati</taxon>
        <taxon>Verrucomicrobiota</taxon>
        <taxon>Verrucomicrobiia</taxon>
        <taxon>Verrucomicrobiales</taxon>
        <taxon>Verrucomicrobiaceae</taxon>
        <taxon>Oceaniferula</taxon>
    </lineage>
</organism>
<keyword evidence="11" id="KW-1185">Reference proteome</keyword>
<dbReference type="PANTHER" id="PTHR30265">
    <property type="entry name" value="RHO-INTERACTING TRANSCRIPTION TERMINATION FACTOR NUSG"/>
    <property type="match status" value="1"/>
</dbReference>
<dbReference type="EMBL" id="JACBAZ010000004">
    <property type="protein sequence ID" value="NWK56496.1"/>
    <property type="molecule type" value="Genomic_DNA"/>
</dbReference>
<dbReference type="RefSeq" id="WP_178933266.1">
    <property type="nucleotide sequence ID" value="NZ_JACBAZ010000004.1"/>
</dbReference>
<dbReference type="FunFam" id="2.30.30.30:FF:000002">
    <property type="entry name" value="Transcription termination/antitermination factor NusG"/>
    <property type="match status" value="1"/>
</dbReference>
<evidence type="ECO:0000313" key="11">
    <source>
        <dbReference type="Proteomes" id="UP000557872"/>
    </source>
</evidence>
<reference evidence="10 11" key="1">
    <citation type="submission" date="2020-07" db="EMBL/GenBank/DDBJ databases">
        <title>Roseicoccus Jingziensis gen. nov., sp. nov., isolated from coastal seawater.</title>
        <authorList>
            <person name="Feng X."/>
        </authorList>
    </citation>
    <scope>NUCLEOTIDE SEQUENCE [LARGE SCALE GENOMIC DNA]</scope>
    <source>
        <strain evidence="10 11">N1E253</strain>
    </source>
</reference>
<dbReference type="CDD" id="cd09891">
    <property type="entry name" value="NGN_Bact_1"/>
    <property type="match status" value="1"/>
</dbReference>
<dbReference type="AlphaFoldDB" id="A0A851GGK7"/>
<dbReference type="InterPro" id="IPR005824">
    <property type="entry name" value="KOW"/>
</dbReference>
<comment type="function">
    <text evidence="5 7">Participates in transcription elongation, termination and antitermination.</text>
</comment>
<dbReference type="GO" id="GO:0005829">
    <property type="term" value="C:cytosol"/>
    <property type="evidence" value="ECO:0007669"/>
    <property type="project" value="UniProtKB-ARBA"/>
</dbReference>
<dbReference type="Gene3D" id="2.30.30.30">
    <property type="match status" value="1"/>
</dbReference>
<dbReference type="Pfam" id="PF00467">
    <property type="entry name" value="KOW"/>
    <property type="match status" value="1"/>
</dbReference>
<keyword evidence="3 5" id="KW-0805">Transcription regulation</keyword>
<dbReference type="InterPro" id="IPR015869">
    <property type="entry name" value="Transcrpt_antiterm_NusG_bac_CS"/>
</dbReference>
<feature type="domain" description="NusG-like N-terminal" evidence="8">
    <location>
        <begin position="8"/>
        <end position="123"/>
    </location>
</feature>
<dbReference type="NCBIfam" id="TIGR00922">
    <property type="entry name" value="nusG"/>
    <property type="match status" value="1"/>
</dbReference>
<dbReference type="PROSITE" id="PS01014">
    <property type="entry name" value="NUSG"/>
    <property type="match status" value="1"/>
</dbReference>
<gene>
    <name evidence="5 10" type="primary">nusG</name>
    <name evidence="10" type="ORF">HW115_12810</name>
</gene>
<evidence type="ECO:0000256" key="2">
    <source>
        <dbReference type="ARBA" id="ARBA00022814"/>
    </source>
</evidence>
<dbReference type="Pfam" id="PF02357">
    <property type="entry name" value="NusG"/>
    <property type="match status" value="1"/>
</dbReference>
<dbReference type="InterPro" id="IPR043425">
    <property type="entry name" value="NusG-like"/>
</dbReference>
<dbReference type="CDD" id="cd06091">
    <property type="entry name" value="KOW_NusG"/>
    <property type="match status" value="1"/>
</dbReference>
<evidence type="ECO:0000256" key="5">
    <source>
        <dbReference type="HAMAP-Rule" id="MF_00948"/>
    </source>
</evidence>
<dbReference type="GO" id="GO:0006353">
    <property type="term" value="P:DNA-templated transcription termination"/>
    <property type="evidence" value="ECO:0007669"/>
    <property type="project" value="UniProtKB-UniRule"/>
</dbReference>
<dbReference type="InterPro" id="IPR036735">
    <property type="entry name" value="NGN_dom_sf"/>
</dbReference>
<dbReference type="PANTHER" id="PTHR30265:SF2">
    <property type="entry name" value="TRANSCRIPTION TERMINATION_ANTITERMINATION PROTEIN NUSG"/>
    <property type="match status" value="1"/>
</dbReference>
<dbReference type="SMART" id="SM00739">
    <property type="entry name" value="KOW"/>
    <property type="match status" value="1"/>
</dbReference>
<dbReference type="SMART" id="SM00738">
    <property type="entry name" value="NGN"/>
    <property type="match status" value="1"/>
</dbReference>
<dbReference type="InterPro" id="IPR047050">
    <property type="entry name" value="NGN"/>
</dbReference>
<evidence type="ECO:0000313" key="10">
    <source>
        <dbReference type="EMBL" id="NWK56496.1"/>
    </source>
</evidence>
<dbReference type="InterPro" id="IPR006645">
    <property type="entry name" value="NGN-like_dom"/>
</dbReference>
<dbReference type="InterPro" id="IPR014722">
    <property type="entry name" value="Rib_uL2_dom2"/>
</dbReference>
<evidence type="ECO:0000259" key="8">
    <source>
        <dbReference type="SMART" id="SM00738"/>
    </source>
</evidence>
<dbReference type="GO" id="GO:0032784">
    <property type="term" value="P:regulation of DNA-templated transcription elongation"/>
    <property type="evidence" value="ECO:0007669"/>
    <property type="project" value="InterPro"/>
</dbReference>
<dbReference type="Gene3D" id="3.30.70.940">
    <property type="entry name" value="NusG, N-terminal domain"/>
    <property type="match status" value="1"/>
</dbReference>
<evidence type="ECO:0000256" key="1">
    <source>
        <dbReference type="ARBA" id="ARBA00022472"/>
    </source>
</evidence>
<dbReference type="PRINTS" id="PR00338">
    <property type="entry name" value="NUSGTNSCPFCT"/>
</dbReference>
<evidence type="ECO:0000256" key="7">
    <source>
        <dbReference type="RuleBase" id="RU000538"/>
    </source>
</evidence>
<evidence type="ECO:0000259" key="9">
    <source>
        <dbReference type="SMART" id="SM00739"/>
    </source>
</evidence>
<dbReference type="InterPro" id="IPR008991">
    <property type="entry name" value="Translation_prot_SH3-like_sf"/>
</dbReference>
<dbReference type="HAMAP" id="MF_00948">
    <property type="entry name" value="NusG"/>
    <property type="match status" value="1"/>
</dbReference>
<keyword evidence="4 5" id="KW-0804">Transcription</keyword>
<keyword evidence="2 5" id="KW-0889">Transcription antitermination</keyword>
<dbReference type="SUPFAM" id="SSF82679">
    <property type="entry name" value="N-utilization substance G protein NusG, N-terminal domain"/>
    <property type="match status" value="1"/>
</dbReference>
<dbReference type="GO" id="GO:0031564">
    <property type="term" value="P:transcription antitermination"/>
    <property type="evidence" value="ECO:0007669"/>
    <property type="project" value="UniProtKB-UniRule"/>
</dbReference>
<comment type="caution">
    <text evidence="10">The sequence shown here is derived from an EMBL/GenBank/DDBJ whole genome shotgun (WGS) entry which is preliminary data.</text>
</comment>